<feature type="region of interest" description="Disordered" evidence="1">
    <location>
        <begin position="295"/>
        <end position="330"/>
    </location>
</feature>
<evidence type="ECO:0000313" key="3">
    <source>
        <dbReference type="Proteomes" id="UP000449092"/>
    </source>
</evidence>
<evidence type="ECO:0000313" key="2">
    <source>
        <dbReference type="EMBL" id="MYE37976.1"/>
    </source>
</evidence>
<organism evidence="2 3">
    <name type="scientific">Candidatus Spechtbacteria bacterium SB0662_bin_43</name>
    <dbReference type="NCBI Taxonomy" id="2604897"/>
    <lineage>
        <taxon>Bacteria</taxon>
        <taxon>Candidatus Spechtiibacteriota</taxon>
    </lineage>
</organism>
<evidence type="ECO:0000256" key="1">
    <source>
        <dbReference type="SAM" id="MobiDB-lite"/>
    </source>
</evidence>
<sequence length="364" mass="41409">MAVGAVYFFNVSKAVAHTDTNDPDHYHVEACPTHISTNDYCYIEPKTDGGTYSLTVNNGYDAARIKKTLDWLAELHTIFDQATAEFRTAQSESRAADYSHIGGYQVGDERVRYDTSGTTTSYTGMSRRIYINPIAGNKGFWQYSTELNAAYDDIDNKDYLSLTDEEKQAEKDRLYLILNSRQTDACDYKSPIYDTDGTTVLRPYTGIPTGYQDYGDDEQKGVEIIFHSSYIALHELCEQNQLTPGIRWEQEASEFNVRYSGDSSRTTYYILDSADSFWAITPRQTQPTVVRDPVRVSERNNQNNNGSSLSPARTTSSGTTYPEGYDEKQEQRKLEQQALNCYREVGNLEYNCFEGWIDFVPMLN</sequence>
<reference evidence="2 3" key="1">
    <citation type="submission" date="2019-09" db="EMBL/GenBank/DDBJ databases">
        <title>Characterisation of the sponge microbiome using genome-centric metagenomics.</title>
        <authorList>
            <person name="Engelberts J.P."/>
            <person name="Robbins S.J."/>
            <person name="De Goeij J.M."/>
            <person name="Aranda M."/>
            <person name="Bell S.C."/>
            <person name="Webster N.S."/>
        </authorList>
    </citation>
    <scope>NUCLEOTIDE SEQUENCE [LARGE SCALE GENOMIC DNA]</scope>
    <source>
        <strain evidence="2">SB0662_bin_43</strain>
    </source>
</reference>
<protein>
    <submittedName>
        <fullName evidence="2">Uncharacterized protein</fullName>
    </submittedName>
</protein>
<dbReference type="AlphaFoldDB" id="A0A845DIE8"/>
<gene>
    <name evidence="2" type="ORF">F4X82_00440</name>
</gene>
<feature type="compositionally biased region" description="Polar residues" evidence="1">
    <location>
        <begin position="299"/>
        <end position="320"/>
    </location>
</feature>
<accession>A0A845DIE8</accession>
<dbReference type="Proteomes" id="UP000449092">
    <property type="component" value="Unassembled WGS sequence"/>
</dbReference>
<comment type="caution">
    <text evidence="2">The sequence shown here is derived from an EMBL/GenBank/DDBJ whole genome shotgun (WGS) entry which is preliminary data.</text>
</comment>
<name>A0A845DIE8_9BACT</name>
<proteinExistence type="predicted"/>
<dbReference type="EMBL" id="VXOY01000005">
    <property type="protein sequence ID" value="MYE37976.1"/>
    <property type="molecule type" value="Genomic_DNA"/>
</dbReference>